<dbReference type="HOGENOM" id="CLU_069565_0_0_11"/>
<evidence type="ECO:0000313" key="2">
    <source>
        <dbReference type="Proteomes" id="UP000029095"/>
    </source>
</evidence>
<dbReference type="InterPro" id="IPR012337">
    <property type="entry name" value="RNaseH-like_sf"/>
</dbReference>
<dbReference type="EMBL" id="JNFQ01000006">
    <property type="protein sequence ID" value="KFG71681.1"/>
    <property type="molecule type" value="Genomic_DNA"/>
</dbReference>
<dbReference type="STRING" id="1915400.FM21_33525"/>
<gene>
    <name evidence="1" type="ORF">FM21_33525</name>
</gene>
<name>A0A086MS13_9ACTN</name>
<dbReference type="Proteomes" id="UP000029095">
    <property type="component" value="Unassembled WGS sequence"/>
</dbReference>
<accession>A0A086MS13</accession>
<dbReference type="AlphaFoldDB" id="A0A086MS13"/>
<reference evidence="1 2" key="1">
    <citation type="submission" date="2014-05" db="EMBL/GenBank/DDBJ databases">
        <title>Complete genome sequence of the Streptomyces mutabilis TRM45540.</title>
        <authorList>
            <person name="Luo X."/>
            <person name="Zhang L."/>
        </authorList>
    </citation>
    <scope>NUCLEOTIDE SEQUENCE [LARGE SCALE GENOMIC DNA]</scope>
    <source>
        <strain evidence="1 2">TRM45540</strain>
    </source>
</reference>
<evidence type="ECO:0000313" key="1">
    <source>
        <dbReference type="EMBL" id="KFG71681.1"/>
    </source>
</evidence>
<dbReference type="RefSeq" id="WP_043385207.1">
    <property type="nucleotide sequence ID" value="NZ_KN039949.1"/>
</dbReference>
<evidence type="ECO:0008006" key="3">
    <source>
        <dbReference type="Google" id="ProtNLM"/>
    </source>
</evidence>
<keyword evidence="2" id="KW-1185">Reference proteome</keyword>
<comment type="caution">
    <text evidence="1">The sequence shown here is derived from an EMBL/GenBank/DDBJ whole genome shotgun (WGS) entry which is preliminary data.</text>
</comment>
<protein>
    <recommendedName>
        <fullName evidence="3">NurA domain-containing protein</fullName>
    </recommendedName>
</protein>
<dbReference type="SUPFAM" id="SSF53098">
    <property type="entry name" value="Ribonuclease H-like"/>
    <property type="match status" value="1"/>
</dbReference>
<proteinExistence type="predicted"/>
<sequence length="344" mass="36717">MTSTAHAARMRFHVDGWDPTYGSSVENAENTIGDSTAKVIPDLELAPADWKPISPSHVPDPGAVLFVDGVRRVEARIWIEQPPAAEPAPSASNRADDAQMALCASYAAGTVCCCPDRGAHLLTIESRRGLFTTATNAVDVPTTAGTYQANITFDDQEENLVVLLSTALQRRLGDLEILVAANARTALAGHGVAAGSDLLVVDGPLRGRTHLPRAVGLIKSHRTAYLPPDLHAMVSALAAGERTPVFLMGTSWDRHAWYLRLPCTPGAPWAGIVRLECAADIPAPEAIALANLSQLVLPRYASCEYKDARAPQNLVPVAGLERELRRRLGNPALLSRALRVAAVS</sequence>
<organism evidence="1 2">
    <name type="scientific">Streptomyces mutabilis</name>
    <dbReference type="NCBI Taxonomy" id="67332"/>
    <lineage>
        <taxon>Bacteria</taxon>
        <taxon>Bacillati</taxon>
        <taxon>Actinomycetota</taxon>
        <taxon>Actinomycetes</taxon>
        <taxon>Kitasatosporales</taxon>
        <taxon>Streptomycetaceae</taxon>
        <taxon>Streptomyces</taxon>
    </lineage>
</organism>